<comment type="subcellular location">
    <subcellularLocation>
        <location evidence="1">Cell membrane</location>
        <topology evidence="1">Multi-pass membrane protein</topology>
    </subcellularLocation>
</comment>
<dbReference type="InterPro" id="IPR020846">
    <property type="entry name" value="MFS_dom"/>
</dbReference>
<feature type="transmembrane region" description="Helical" evidence="7">
    <location>
        <begin position="259"/>
        <end position="277"/>
    </location>
</feature>
<reference evidence="9 10" key="1">
    <citation type="submission" date="2018-03" db="EMBL/GenBank/DDBJ databases">
        <title>Genomic Encyclopedia of Archaeal and Bacterial Type Strains, Phase II (KMG-II): from individual species to whole genera.</title>
        <authorList>
            <person name="Goeker M."/>
        </authorList>
    </citation>
    <scope>NUCLEOTIDE SEQUENCE [LARGE SCALE GENOMIC DNA]</scope>
    <source>
        <strain evidence="9 10">DSM 100346</strain>
    </source>
</reference>
<keyword evidence="2" id="KW-0813">Transport</keyword>
<organism evidence="9 10">
    <name type="scientific">Dyadobacter jejuensis</name>
    <dbReference type="NCBI Taxonomy" id="1082580"/>
    <lineage>
        <taxon>Bacteria</taxon>
        <taxon>Pseudomonadati</taxon>
        <taxon>Bacteroidota</taxon>
        <taxon>Cytophagia</taxon>
        <taxon>Cytophagales</taxon>
        <taxon>Spirosomataceae</taxon>
        <taxon>Dyadobacter</taxon>
    </lineage>
</organism>
<dbReference type="PANTHER" id="PTHR23513:SF11">
    <property type="entry name" value="STAPHYLOFERRIN A TRANSPORTER"/>
    <property type="match status" value="1"/>
</dbReference>
<dbReference type="Pfam" id="PF05977">
    <property type="entry name" value="MFS_3"/>
    <property type="match status" value="1"/>
</dbReference>
<dbReference type="Gene3D" id="1.20.1250.20">
    <property type="entry name" value="MFS general substrate transporter like domains"/>
    <property type="match status" value="1"/>
</dbReference>
<feature type="transmembrane region" description="Helical" evidence="7">
    <location>
        <begin position="379"/>
        <end position="398"/>
    </location>
</feature>
<feature type="transmembrane region" description="Helical" evidence="7">
    <location>
        <begin position="77"/>
        <end position="98"/>
    </location>
</feature>
<dbReference type="GO" id="GO:0022857">
    <property type="term" value="F:transmembrane transporter activity"/>
    <property type="evidence" value="ECO:0007669"/>
    <property type="project" value="InterPro"/>
</dbReference>
<sequence>MNQNTFRAFKSHNYRLFFMGQSISLLGTWMQKTAVSWVIYSYTHSKTMLGLSVFATLMPSALFTSLGGVVSDRYDRYRVLLATQILSMVQALLLTLVVYYKDNAVWEIIGLSVLLGIINGFDVPARQSLVFSMVDDKKDLPNAVALNSSMVNLSKLLGPAVAGVAIAHWGEVVCFGINALSFVAVIGSLSLIRLPKHIAKERTQNILGDLKDGIKYVKETPSIGFIILMLSAISLFGLPFTTLMPVYAKDIFNGTAKTFGFIDSAIGLGAFIGAIFLASLMPETNLSKVLAINTFVFGFGLILFSHTTVYPLALLFIMIGAFGMMSQVTISNTLIQTSVAPAMRGRVISLFVMSYSAMVPIGSLLVSTVTKYIGVQNTVLGEGILALFIGIVHLRFLYKPVGAKASPPEGLDIR</sequence>
<evidence type="ECO:0000256" key="1">
    <source>
        <dbReference type="ARBA" id="ARBA00004651"/>
    </source>
</evidence>
<keyword evidence="4 7" id="KW-0812">Transmembrane</keyword>
<feature type="transmembrane region" description="Helical" evidence="7">
    <location>
        <begin position="312"/>
        <end position="335"/>
    </location>
</feature>
<keyword evidence="3" id="KW-1003">Cell membrane</keyword>
<name>A0A316AKG0_9BACT</name>
<keyword evidence="6 7" id="KW-0472">Membrane</keyword>
<dbReference type="RefSeq" id="WP_109674130.1">
    <property type="nucleotide sequence ID" value="NZ_QGDT01000004.1"/>
</dbReference>
<feature type="transmembrane region" description="Helical" evidence="7">
    <location>
        <begin position="144"/>
        <end position="169"/>
    </location>
</feature>
<evidence type="ECO:0000256" key="2">
    <source>
        <dbReference type="ARBA" id="ARBA00022448"/>
    </source>
</evidence>
<evidence type="ECO:0000259" key="8">
    <source>
        <dbReference type="PROSITE" id="PS50850"/>
    </source>
</evidence>
<evidence type="ECO:0000256" key="7">
    <source>
        <dbReference type="SAM" id="Phobius"/>
    </source>
</evidence>
<protein>
    <submittedName>
        <fullName evidence="9">Putative MFS family arabinose efflux permease</fullName>
    </submittedName>
</protein>
<dbReference type="Proteomes" id="UP000245880">
    <property type="component" value="Unassembled WGS sequence"/>
</dbReference>
<proteinExistence type="predicted"/>
<feature type="transmembrane region" description="Helical" evidence="7">
    <location>
        <begin position="104"/>
        <end position="123"/>
    </location>
</feature>
<gene>
    <name evidence="9" type="ORF">CLV98_104111</name>
</gene>
<keyword evidence="10" id="KW-1185">Reference proteome</keyword>
<comment type="caution">
    <text evidence="9">The sequence shown here is derived from an EMBL/GenBank/DDBJ whole genome shotgun (WGS) entry which is preliminary data.</text>
</comment>
<feature type="transmembrane region" description="Helical" evidence="7">
    <location>
        <begin position="12"/>
        <end position="29"/>
    </location>
</feature>
<evidence type="ECO:0000256" key="3">
    <source>
        <dbReference type="ARBA" id="ARBA00022475"/>
    </source>
</evidence>
<feature type="transmembrane region" description="Helical" evidence="7">
    <location>
        <begin position="49"/>
        <end position="70"/>
    </location>
</feature>
<feature type="transmembrane region" description="Helical" evidence="7">
    <location>
        <begin position="223"/>
        <end position="247"/>
    </location>
</feature>
<evidence type="ECO:0000256" key="4">
    <source>
        <dbReference type="ARBA" id="ARBA00022692"/>
    </source>
</evidence>
<dbReference type="PANTHER" id="PTHR23513">
    <property type="entry name" value="INTEGRAL MEMBRANE EFFLUX PROTEIN-RELATED"/>
    <property type="match status" value="1"/>
</dbReference>
<dbReference type="OrthoDB" id="9775268at2"/>
<evidence type="ECO:0000256" key="5">
    <source>
        <dbReference type="ARBA" id="ARBA00022989"/>
    </source>
</evidence>
<feature type="transmembrane region" description="Helical" evidence="7">
    <location>
        <begin position="289"/>
        <end position="306"/>
    </location>
</feature>
<evidence type="ECO:0000313" key="10">
    <source>
        <dbReference type="Proteomes" id="UP000245880"/>
    </source>
</evidence>
<dbReference type="InterPro" id="IPR036259">
    <property type="entry name" value="MFS_trans_sf"/>
</dbReference>
<dbReference type="InterPro" id="IPR010290">
    <property type="entry name" value="TM_effector"/>
</dbReference>
<feature type="domain" description="Major facilitator superfamily (MFS) profile" evidence="8">
    <location>
        <begin position="8"/>
        <end position="401"/>
    </location>
</feature>
<keyword evidence="5 7" id="KW-1133">Transmembrane helix</keyword>
<evidence type="ECO:0000313" key="9">
    <source>
        <dbReference type="EMBL" id="PWJ58253.1"/>
    </source>
</evidence>
<dbReference type="EMBL" id="QGDT01000004">
    <property type="protein sequence ID" value="PWJ58253.1"/>
    <property type="molecule type" value="Genomic_DNA"/>
</dbReference>
<dbReference type="GO" id="GO:0005886">
    <property type="term" value="C:plasma membrane"/>
    <property type="evidence" value="ECO:0007669"/>
    <property type="project" value="UniProtKB-SubCell"/>
</dbReference>
<dbReference type="PROSITE" id="PS50850">
    <property type="entry name" value="MFS"/>
    <property type="match status" value="1"/>
</dbReference>
<dbReference type="CDD" id="cd06173">
    <property type="entry name" value="MFS_MefA_like"/>
    <property type="match status" value="1"/>
</dbReference>
<feature type="transmembrane region" description="Helical" evidence="7">
    <location>
        <begin position="347"/>
        <end position="367"/>
    </location>
</feature>
<feature type="transmembrane region" description="Helical" evidence="7">
    <location>
        <begin position="175"/>
        <end position="194"/>
    </location>
</feature>
<accession>A0A316AKG0</accession>
<dbReference type="SUPFAM" id="SSF103473">
    <property type="entry name" value="MFS general substrate transporter"/>
    <property type="match status" value="1"/>
</dbReference>
<evidence type="ECO:0000256" key="6">
    <source>
        <dbReference type="ARBA" id="ARBA00023136"/>
    </source>
</evidence>
<dbReference type="AlphaFoldDB" id="A0A316AKG0"/>